<dbReference type="SFLD" id="SFLDG01082">
    <property type="entry name" value="B12-binding_domain_containing"/>
    <property type="match status" value="1"/>
</dbReference>
<organism evidence="3">
    <name type="scientific">marine metagenome</name>
    <dbReference type="NCBI Taxonomy" id="408172"/>
    <lineage>
        <taxon>unclassified sequences</taxon>
        <taxon>metagenomes</taxon>
        <taxon>ecological metagenomes</taxon>
    </lineage>
</organism>
<evidence type="ECO:0000259" key="2">
    <source>
        <dbReference type="PROSITE" id="PS51918"/>
    </source>
</evidence>
<sequence>MSSLYIHIPFCAHACPYCDFSFELLNGELVKRYLETLVIEIERRREEYPWCDTKFETLFFGGGTPTVLTPERLKEIFGIIRASFSIVSDAEITMEANPETLTDAKLGTLGELGVNRLSVGVQAFTEASLKRLGRHHSVERAVRAVSQVRASGISNLNLDLIYAAPEQTTADWEETLDRTIDLQPDHLSAYGLTIEEGTPFGKAWSTGMLMVPVEEVQADLYTRTIERLTAQAYHHYEVSNFAKTGAMCRHNLGYWSGSDYLGLGPSAHSHFQGRRFANTKRLESYIQLTNERGNALDLDEKLSADQQAGETIMLGLRMIEGLDLDAFTGRFGSEAYRVRQPVITSLTAAGFLEQSPRFLRLTRKGLTVADTVCAELM</sequence>
<dbReference type="InterPro" id="IPR004559">
    <property type="entry name" value="HemW-like"/>
</dbReference>
<dbReference type="EMBL" id="UINC01017117">
    <property type="protein sequence ID" value="SVA70710.1"/>
    <property type="molecule type" value="Genomic_DNA"/>
</dbReference>
<proteinExistence type="inferred from homology"/>
<dbReference type="AlphaFoldDB" id="A0A381Y1E9"/>
<dbReference type="InterPro" id="IPR034505">
    <property type="entry name" value="Coproporphyrinogen-III_oxidase"/>
</dbReference>
<dbReference type="GO" id="GO:0006779">
    <property type="term" value="P:porphyrin-containing compound biosynthetic process"/>
    <property type="evidence" value="ECO:0007669"/>
    <property type="project" value="InterPro"/>
</dbReference>
<protein>
    <recommendedName>
        <fullName evidence="2">Radical SAM core domain-containing protein</fullName>
    </recommendedName>
</protein>
<dbReference type="SMART" id="SM00729">
    <property type="entry name" value="Elp3"/>
    <property type="match status" value="1"/>
</dbReference>
<dbReference type="SFLD" id="SFLDF00288">
    <property type="entry name" value="HemN-like__clustered_with_nucl"/>
    <property type="match status" value="1"/>
</dbReference>
<dbReference type="GO" id="GO:0005737">
    <property type="term" value="C:cytoplasm"/>
    <property type="evidence" value="ECO:0007669"/>
    <property type="project" value="InterPro"/>
</dbReference>
<name>A0A381Y1E9_9ZZZZ</name>
<dbReference type="CDD" id="cd01335">
    <property type="entry name" value="Radical_SAM"/>
    <property type="match status" value="1"/>
</dbReference>
<dbReference type="GO" id="GO:0051539">
    <property type="term" value="F:4 iron, 4 sulfur cluster binding"/>
    <property type="evidence" value="ECO:0007669"/>
    <property type="project" value="InterPro"/>
</dbReference>
<dbReference type="Pfam" id="PF06969">
    <property type="entry name" value="HemN_C"/>
    <property type="match status" value="1"/>
</dbReference>
<dbReference type="SFLD" id="SFLDS00029">
    <property type="entry name" value="Radical_SAM"/>
    <property type="match status" value="1"/>
</dbReference>
<evidence type="ECO:0000313" key="3">
    <source>
        <dbReference type="EMBL" id="SVA70710.1"/>
    </source>
</evidence>
<dbReference type="PANTHER" id="PTHR13932">
    <property type="entry name" value="COPROPORPHYRINIGEN III OXIDASE"/>
    <property type="match status" value="1"/>
</dbReference>
<dbReference type="SFLD" id="SFLDG01065">
    <property type="entry name" value="anaerobic_coproporphyrinogen-I"/>
    <property type="match status" value="1"/>
</dbReference>
<dbReference type="Pfam" id="PF04055">
    <property type="entry name" value="Radical_SAM"/>
    <property type="match status" value="1"/>
</dbReference>
<gene>
    <name evidence="3" type="ORF">METZ01_LOCUS123564</name>
</gene>
<reference evidence="3" key="1">
    <citation type="submission" date="2018-05" db="EMBL/GenBank/DDBJ databases">
        <authorList>
            <person name="Lanie J.A."/>
            <person name="Ng W.-L."/>
            <person name="Kazmierczak K.M."/>
            <person name="Andrzejewski T.M."/>
            <person name="Davidsen T.M."/>
            <person name="Wayne K.J."/>
            <person name="Tettelin H."/>
            <person name="Glass J.I."/>
            <person name="Rusch D."/>
            <person name="Podicherti R."/>
            <person name="Tsui H.-C.T."/>
            <person name="Winkler M.E."/>
        </authorList>
    </citation>
    <scope>NUCLEOTIDE SEQUENCE</scope>
</reference>
<dbReference type="InterPro" id="IPR007197">
    <property type="entry name" value="rSAM"/>
</dbReference>
<dbReference type="PROSITE" id="PS51918">
    <property type="entry name" value="RADICAL_SAM"/>
    <property type="match status" value="1"/>
</dbReference>
<dbReference type="PANTHER" id="PTHR13932:SF5">
    <property type="entry name" value="RADICAL S-ADENOSYL METHIONINE DOMAIN-CONTAINING PROTEIN 1, MITOCHONDRIAL"/>
    <property type="match status" value="1"/>
</dbReference>
<accession>A0A381Y1E9</accession>
<dbReference type="InterPro" id="IPR023404">
    <property type="entry name" value="rSAM_horseshoe"/>
</dbReference>
<dbReference type="SUPFAM" id="SSF102114">
    <property type="entry name" value="Radical SAM enzymes"/>
    <property type="match status" value="1"/>
</dbReference>
<dbReference type="SFLD" id="SFLDF00562">
    <property type="entry name" value="HemN-like__clustered_with_heat"/>
    <property type="match status" value="1"/>
</dbReference>
<dbReference type="InterPro" id="IPR010723">
    <property type="entry name" value="HemN_C"/>
</dbReference>
<comment type="similarity">
    <text evidence="1">Belongs to the anaerobic coproporphyrinogen-III oxidase family. HemW subfamily.</text>
</comment>
<dbReference type="InterPro" id="IPR058240">
    <property type="entry name" value="rSAM_sf"/>
</dbReference>
<dbReference type="InterPro" id="IPR006638">
    <property type="entry name" value="Elp3/MiaA/NifB-like_rSAM"/>
</dbReference>
<evidence type="ECO:0000256" key="1">
    <source>
        <dbReference type="ARBA" id="ARBA00006100"/>
    </source>
</evidence>
<dbReference type="GO" id="GO:0004109">
    <property type="term" value="F:coproporphyrinogen oxidase activity"/>
    <property type="evidence" value="ECO:0007669"/>
    <property type="project" value="InterPro"/>
</dbReference>
<feature type="domain" description="Radical SAM core" evidence="2">
    <location>
        <begin position="1"/>
        <end position="231"/>
    </location>
</feature>
<dbReference type="Gene3D" id="3.80.30.20">
    <property type="entry name" value="tm_1862 like domain"/>
    <property type="match status" value="1"/>
</dbReference>
<dbReference type="NCBIfam" id="TIGR00539">
    <property type="entry name" value="hemN_rel"/>
    <property type="match status" value="1"/>
</dbReference>